<organism evidence="1">
    <name type="scientific">Arundo donax</name>
    <name type="common">Giant reed</name>
    <name type="synonym">Donax arundinaceus</name>
    <dbReference type="NCBI Taxonomy" id="35708"/>
    <lineage>
        <taxon>Eukaryota</taxon>
        <taxon>Viridiplantae</taxon>
        <taxon>Streptophyta</taxon>
        <taxon>Embryophyta</taxon>
        <taxon>Tracheophyta</taxon>
        <taxon>Spermatophyta</taxon>
        <taxon>Magnoliopsida</taxon>
        <taxon>Liliopsida</taxon>
        <taxon>Poales</taxon>
        <taxon>Poaceae</taxon>
        <taxon>PACMAD clade</taxon>
        <taxon>Arundinoideae</taxon>
        <taxon>Arundineae</taxon>
        <taxon>Arundo</taxon>
    </lineage>
</organism>
<dbReference type="EMBL" id="GBRH01268128">
    <property type="protein sequence ID" value="JAD29767.1"/>
    <property type="molecule type" value="Transcribed_RNA"/>
</dbReference>
<protein>
    <submittedName>
        <fullName evidence="1">Uncharacterized protein</fullName>
    </submittedName>
</protein>
<dbReference type="AlphaFoldDB" id="A0A0A8Z4I6"/>
<evidence type="ECO:0000313" key="1">
    <source>
        <dbReference type="EMBL" id="JAD29767.1"/>
    </source>
</evidence>
<sequence>MAHVGGIEWRPGRIWRIEESKDLELVTTPRTDCERINRGWGLRQSAFFFAFSFLLFCCDELLE</sequence>
<reference evidence="1" key="1">
    <citation type="submission" date="2014-09" db="EMBL/GenBank/DDBJ databases">
        <authorList>
            <person name="Magalhaes I.L.F."/>
            <person name="Oliveira U."/>
            <person name="Santos F.R."/>
            <person name="Vidigal T.H.D.A."/>
            <person name="Brescovit A.D."/>
            <person name="Santos A.J."/>
        </authorList>
    </citation>
    <scope>NUCLEOTIDE SEQUENCE</scope>
    <source>
        <tissue evidence="1">Shoot tissue taken approximately 20 cm above the soil surface</tissue>
    </source>
</reference>
<accession>A0A0A8Z4I6</accession>
<reference evidence="1" key="2">
    <citation type="journal article" date="2015" name="Data Brief">
        <title>Shoot transcriptome of the giant reed, Arundo donax.</title>
        <authorList>
            <person name="Barrero R.A."/>
            <person name="Guerrero F.D."/>
            <person name="Moolhuijzen P."/>
            <person name="Goolsby J.A."/>
            <person name="Tidwell J."/>
            <person name="Bellgard S.E."/>
            <person name="Bellgard M.I."/>
        </authorList>
    </citation>
    <scope>NUCLEOTIDE SEQUENCE</scope>
    <source>
        <tissue evidence="1">Shoot tissue taken approximately 20 cm above the soil surface</tissue>
    </source>
</reference>
<name>A0A0A8Z4I6_ARUDO</name>
<proteinExistence type="predicted"/>